<dbReference type="AlphaFoldDB" id="A0AAV4RWL1"/>
<comment type="caution">
    <text evidence="1">The sequence shown here is derived from an EMBL/GenBank/DDBJ whole genome shotgun (WGS) entry which is preliminary data.</text>
</comment>
<protein>
    <submittedName>
        <fullName evidence="1">Uncharacterized protein CG3556</fullName>
    </submittedName>
</protein>
<accession>A0AAV4RWL1</accession>
<gene>
    <name evidence="1" type="primary">CG3556_8</name>
    <name evidence="1" type="ORF">CDAR_74431</name>
</gene>
<reference evidence="1 2" key="1">
    <citation type="submission" date="2021-06" db="EMBL/GenBank/DDBJ databases">
        <title>Caerostris darwini draft genome.</title>
        <authorList>
            <person name="Kono N."/>
            <person name="Arakawa K."/>
        </authorList>
    </citation>
    <scope>NUCLEOTIDE SEQUENCE [LARGE SCALE GENOMIC DNA]</scope>
</reference>
<keyword evidence="2" id="KW-1185">Reference proteome</keyword>
<organism evidence="1 2">
    <name type="scientific">Caerostris darwini</name>
    <dbReference type="NCBI Taxonomy" id="1538125"/>
    <lineage>
        <taxon>Eukaryota</taxon>
        <taxon>Metazoa</taxon>
        <taxon>Ecdysozoa</taxon>
        <taxon>Arthropoda</taxon>
        <taxon>Chelicerata</taxon>
        <taxon>Arachnida</taxon>
        <taxon>Araneae</taxon>
        <taxon>Araneomorphae</taxon>
        <taxon>Entelegynae</taxon>
        <taxon>Araneoidea</taxon>
        <taxon>Araneidae</taxon>
        <taxon>Caerostris</taxon>
    </lineage>
</organism>
<feature type="non-terminal residue" evidence="1">
    <location>
        <position position="1"/>
    </location>
</feature>
<evidence type="ECO:0000313" key="1">
    <source>
        <dbReference type="EMBL" id="GIY25499.1"/>
    </source>
</evidence>
<dbReference type="EMBL" id="BPLQ01006829">
    <property type="protein sequence ID" value="GIY25499.1"/>
    <property type="molecule type" value="Genomic_DNA"/>
</dbReference>
<sequence>RKILEVPGLETSRSLGLEWLKGQRTPAGGWGRNTHRAIATLHLAQATNFNDSTLDEDITAKQLELQLSTVILRYWYKTVS</sequence>
<evidence type="ECO:0000313" key="2">
    <source>
        <dbReference type="Proteomes" id="UP001054837"/>
    </source>
</evidence>
<dbReference type="Proteomes" id="UP001054837">
    <property type="component" value="Unassembled WGS sequence"/>
</dbReference>
<proteinExistence type="predicted"/>
<name>A0AAV4RWL1_9ARAC</name>